<name>A0ABZ1C2W9_9BACT</name>
<dbReference type="InterPro" id="IPR000182">
    <property type="entry name" value="GNAT_dom"/>
</dbReference>
<dbReference type="Gene3D" id="3.40.630.30">
    <property type="match status" value="1"/>
</dbReference>
<reference evidence="2 3" key="2">
    <citation type="submission" date="2023-12" db="EMBL/GenBank/DDBJ databases">
        <title>Description of an unclassified Opitutus bacterium of Verrucomicrobiota.</title>
        <authorList>
            <person name="Zhang D.-F."/>
        </authorList>
    </citation>
    <scope>NUCLEOTIDE SEQUENCE [LARGE SCALE GENOMIC DNA]</scope>
    <source>
        <strain evidence="2 3">WL0086</strain>
    </source>
</reference>
<evidence type="ECO:0000313" key="3">
    <source>
        <dbReference type="Proteomes" id="UP000738431"/>
    </source>
</evidence>
<keyword evidence="3" id="KW-1185">Reference proteome</keyword>
<feature type="domain" description="N-acetyltransferase" evidence="1">
    <location>
        <begin position="131"/>
        <end position="268"/>
    </location>
</feature>
<dbReference type="PROSITE" id="PS51186">
    <property type="entry name" value="GNAT"/>
    <property type="match status" value="1"/>
</dbReference>
<proteinExistence type="predicted"/>
<dbReference type="EMBL" id="CP139781">
    <property type="protein sequence ID" value="WRQ86051.1"/>
    <property type="molecule type" value="Genomic_DNA"/>
</dbReference>
<dbReference type="Pfam" id="PF00583">
    <property type="entry name" value="Acetyltransf_1"/>
    <property type="match status" value="1"/>
</dbReference>
<dbReference type="Proteomes" id="UP000738431">
    <property type="component" value="Chromosome"/>
</dbReference>
<organism evidence="2 3">
    <name type="scientific">Actomonas aquatica</name>
    <dbReference type="NCBI Taxonomy" id="2866162"/>
    <lineage>
        <taxon>Bacteria</taxon>
        <taxon>Pseudomonadati</taxon>
        <taxon>Verrucomicrobiota</taxon>
        <taxon>Opitutia</taxon>
        <taxon>Opitutales</taxon>
        <taxon>Opitutaceae</taxon>
        <taxon>Actomonas</taxon>
    </lineage>
</organism>
<protein>
    <submittedName>
        <fullName evidence="2">GNAT family N-acetyltransferase</fullName>
    </submittedName>
</protein>
<sequence>MHNLGYRTDCIFHRHDGVVEERDDYWVIRTPSNPTYWFGNLLLFRNAPRSGDEARWLERHAAEFGDSLNHITIAWDEEIPGESDGFIAQGFRLESSAALSLAHTDYADSSPPPVNPALTVRPVTDDHGWREVVRVQTLCDDEDPHFDADGGAFRTRQALAAHRMIENGRGTWWGAYDRDTLLGSLGLFFDETGELGRFQYVTTDPAHRRRKACSTLLDHAIRHAFTTVGAKTLVICTEGVASNPAMALYQRFGFRPAGQSYAVTRLIG</sequence>
<evidence type="ECO:0000313" key="2">
    <source>
        <dbReference type="EMBL" id="WRQ86051.1"/>
    </source>
</evidence>
<accession>A0ABZ1C2W9</accession>
<dbReference type="RefSeq" id="WP_221031563.1">
    <property type="nucleotide sequence ID" value="NZ_CP139781.1"/>
</dbReference>
<gene>
    <name evidence="2" type="ORF">K1X11_014650</name>
</gene>
<evidence type="ECO:0000259" key="1">
    <source>
        <dbReference type="PROSITE" id="PS51186"/>
    </source>
</evidence>
<dbReference type="CDD" id="cd04301">
    <property type="entry name" value="NAT_SF"/>
    <property type="match status" value="1"/>
</dbReference>
<dbReference type="SUPFAM" id="SSF55729">
    <property type="entry name" value="Acyl-CoA N-acyltransferases (Nat)"/>
    <property type="match status" value="1"/>
</dbReference>
<dbReference type="InterPro" id="IPR016181">
    <property type="entry name" value="Acyl_CoA_acyltransferase"/>
</dbReference>
<reference evidence="2 3" key="1">
    <citation type="submission" date="2021-08" db="EMBL/GenBank/DDBJ databases">
        <authorList>
            <person name="Zhang D."/>
            <person name="Zhang A."/>
            <person name="Wang L."/>
        </authorList>
    </citation>
    <scope>NUCLEOTIDE SEQUENCE [LARGE SCALE GENOMIC DNA]</scope>
    <source>
        <strain evidence="2 3">WL0086</strain>
    </source>
</reference>